<comment type="caution">
    <text evidence="1">The sequence shown here is derived from an EMBL/GenBank/DDBJ whole genome shotgun (WGS) entry which is preliminary data.</text>
</comment>
<keyword evidence="2" id="KW-1185">Reference proteome</keyword>
<accession>A0ABS6S008</accession>
<dbReference type="Pfam" id="PF07927">
    <property type="entry name" value="HicA_toxin"/>
    <property type="match status" value="1"/>
</dbReference>
<dbReference type="EMBL" id="JABXWD010000209">
    <property type="protein sequence ID" value="MBV6342192.1"/>
    <property type="molecule type" value="Genomic_DNA"/>
</dbReference>
<dbReference type="Proteomes" id="UP001196980">
    <property type="component" value="Unassembled WGS sequence"/>
</dbReference>
<sequence>MSSKFPAITSDEVIRVLKKVGFRHKRQSGTSHAIFYRDVDNKRINVPVHSGQIIKRKTLKSILSSAELSLDDFNRLRGDN</sequence>
<protein>
    <submittedName>
        <fullName evidence="1">Type II toxin-antitoxin system HicA family toxin</fullName>
    </submittedName>
</protein>
<name>A0ABS6S008_9BACT</name>
<proteinExistence type="predicted"/>
<evidence type="ECO:0000313" key="2">
    <source>
        <dbReference type="Proteomes" id="UP001196980"/>
    </source>
</evidence>
<gene>
    <name evidence="1" type="ORF">HWQ67_11405</name>
</gene>
<dbReference type="RefSeq" id="WP_218252815.1">
    <property type="nucleotide sequence ID" value="NZ_JABXWD010000209.1"/>
</dbReference>
<evidence type="ECO:0000313" key="1">
    <source>
        <dbReference type="EMBL" id="MBV6342192.1"/>
    </source>
</evidence>
<dbReference type="InterPro" id="IPR012933">
    <property type="entry name" value="HicA_mRNA_interferase"/>
</dbReference>
<organism evidence="1 2">
    <name type="scientific">Candidatus Magnetobacterium casense</name>
    <dbReference type="NCBI Taxonomy" id="1455061"/>
    <lineage>
        <taxon>Bacteria</taxon>
        <taxon>Pseudomonadati</taxon>
        <taxon>Nitrospirota</taxon>
        <taxon>Thermodesulfovibrionia</taxon>
        <taxon>Thermodesulfovibrionales</taxon>
        <taxon>Candidatus Magnetobacteriaceae</taxon>
        <taxon>Candidatus Magnetobacterium</taxon>
    </lineage>
</organism>
<reference evidence="1 2" key="1">
    <citation type="journal article" date="2020" name="J Geophys Res Biogeosci">
        <title>Magnetotaxis as an Adaptation to Enable Bacterial Shuttling of Microbial Sulfur and Sulfur Cycling Across Aquatic Oxic#Anoxic Interfaces.</title>
        <authorList>
            <person name="Li J."/>
            <person name="Liu P."/>
            <person name="Wang J."/>
            <person name="Roberts A.P."/>
            <person name="Pan Y."/>
        </authorList>
    </citation>
    <scope>NUCLEOTIDE SEQUENCE [LARGE SCALE GENOMIC DNA]</scope>
    <source>
        <strain evidence="1 2">MYR-1_YQ</strain>
    </source>
</reference>